<gene>
    <name evidence="2" type="ORF">SAMN02745217_01780</name>
</gene>
<feature type="transmembrane region" description="Helical" evidence="1">
    <location>
        <begin position="338"/>
        <end position="360"/>
    </location>
</feature>
<keyword evidence="1" id="KW-0472">Membrane</keyword>
<feature type="transmembrane region" description="Helical" evidence="1">
    <location>
        <begin position="282"/>
        <end position="307"/>
    </location>
</feature>
<dbReference type="Proteomes" id="UP000184612">
    <property type="component" value="Unassembled WGS sequence"/>
</dbReference>
<dbReference type="AlphaFoldDB" id="A0A1M7Y6V8"/>
<evidence type="ECO:0000313" key="3">
    <source>
        <dbReference type="Proteomes" id="UP000184612"/>
    </source>
</evidence>
<dbReference type="OrthoDB" id="2110056at2"/>
<dbReference type="RefSeq" id="WP_073588498.1">
    <property type="nucleotide sequence ID" value="NZ_FRFD01000005.1"/>
</dbReference>
<name>A0A1M7Y6V8_9FIRM</name>
<feature type="transmembrane region" description="Helical" evidence="1">
    <location>
        <begin position="366"/>
        <end position="389"/>
    </location>
</feature>
<evidence type="ECO:0008006" key="4">
    <source>
        <dbReference type="Google" id="ProtNLM"/>
    </source>
</evidence>
<accession>A0A1M7Y6V8</accession>
<keyword evidence="1" id="KW-0812">Transmembrane</keyword>
<evidence type="ECO:0000313" key="2">
    <source>
        <dbReference type="EMBL" id="SHO48340.1"/>
    </source>
</evidence>
<keyword evidence="3" id="KW-1185">Reference proteome</keyword>
<sequence>MNYNLHQVSKYLEKKSSSYLKVSIFIFICTLISLSSVLIINRNQQNQNDKNFNSNKNVHIIRITSKMSDNTDLQQLTIKDPDYIKSIFTHNNIPEEKYSLSTVYAIKFGITDYETNEALEIYGVTDENKNIIENIKLLDDTLYMEDYDNSSITLDIPVLTIEDGGISSSKSQKLRMDCKEIELKDSPLTLYKVSHKNLKYAYANESAFLKIFKIMNGLSNDVTSLNSPDLENYSVIDELYLFVNNIYDVDLIANLLEKNSYQVIYSLSAFNSLGNSLKSSSILLVVITVVMVLLTSLHLILSFNSFLKLQQKDMGILKFYGYSDYQIKQIYSYNIRNVFIRLNIVLSLFSLTLGFILLGLKEFISILSIVLVLVLIMKGIEIIITSLILKRIVSKDIISLVKTSKEFE</sequence>
<reference evidence="2 3" key="1">
    <citation type="submission" date="2016-12" db="EMBL/GenBank/DDBJ databases">
        <authorList>
            <person name="Song W.-J."/>
            <person name="Kurnit D.M."/>
        </authorList>
    </citation>
    <scope>NUCLEOTIDE SEQUENCE [LARGE SCALE GENOMIC DNA]</scope>
    <source>
        <strain evidence="2 3">DSM 12503</strain>
    </source>
</reference>
<dbReference type="STRING" id="1121345.SAMN02745217_01780"/>
<feature type="transmembrane region" description="Helical" evidence="1">
    <location>
        <begin position="20"/>
        <end position="40"/>
    </location>
</feature>
<protein>
    <recommendedName>
        <fullName evidence="4">FtsX-like permease family protein</fullName>
    </recommendedName>
</protein>
<organism evidence="2 3">
    <name type="scientific">Anaerocolumna xylanovorans DSM 12503</name>
    <dbReference type="NCBI Taxonomy" id="1121345"/>
    <lineage>
        <taxon>Bacteria</taxon>
        <taxon>Bacillati</taxon>
        <taxon>Bacillota</taxon>
        <taxon>Clostridia</taxon>
        <taxon>Lachnospirales</taxon>
        <taxon>Lachnospiraceae</taxon>
        <taxon>Anaerocolumna</taxon>
    </lineage>
</organism>
<evidence type="ECO:0000256" key="1">
    <source>
        <dbReference type="SAM" id="Phobius"/>
    </source>
</evidence>
<proteinExistence type="predicted"/>
<dbReference type="EMBL" id="FRFD01000005">
    <property type="protein sequence ID" value="SHO48340.1"/>
    <property type="molecule type" value="Genomic_DNA"/>
</dbReference>
<keyword evidence="1" id="KW-1133">Transmembrane helix</keyword>